<feature type="compositionally biased region" description="Polar residues" evidence="8">
    <location>
        <begin position="1"/>
        <end position="11"/>
    </location>
</feature>
<dbReference type="Pfam" id="PF02580">
    <property type="entry name" value="Tyr_Deacylase"/>
    <property type="match status" value="1"/>
</dbReference>
<reference evidence="9 11" key="2">
    <citation type="journal article" date="2013" name="Nature">
        <title>Insights into bilaterian evolution from three spiralian genomes.</title>
        <authorList>
            <person name="Simakov O."/>
            <person name="Marletaz F."/>
            <person name="Cho S.J."/>
            <person name="Edsinger-Gonzales E."/>
            <person name="Havlak P."/>
            <person name="Hellsten U."/>
            <person name="Kuo D.H."/>
            <person name="Larsson T."/>
            <person name="Lv J."/>
            <person name="Arendt D."/>
            <person name="Savage R."/>
            <person name="Osoegawa K."/>
            <person name="de Jong P."/>
            <person name="Grimwood J."/>
            <person name="Chapman J.A."/>
            <person name="Shapiro H."/>
            <person name="Aerts A."/>
            <person name="Otillar R.P."/>
            <person name="Terry A.Y."/>
            <person name="Boore J.L."/>
            <person name="Grigoriev I.V."/>
            <person name="Lindberg D.R."/>
            <person name="Seaver E.C."/>
            <person name="Weisblat D.A."/>
            <person name="Putnam N.H."/>
            <person name="Rokhsar D.S."/>
        </authorList>
    </citation>
    <scope>NUCLEOTIDE SEQUENCE</scope>
</reference>
<evidence type="ECO:0000256" key="3">
    <source>
        <dbReference type="ARBA" id="ARBA00013056"/>
    </source>
</evidence>
<dbReference type="PANTHER" id="PTHR10472">
    <property type="entry name" value="D-TYROSYL-TRNA TYR DEACYLASE"/>
    <property type="match status" value="1"/>
</dbReference>
<comment type="catalytic activity">
    <reaction evidence="7">
        <text>a D-aminoacyl-tRNA + H2O = a tRNA + a D-alpha-amino acid + H(+)</text>
        <dbReference type="Rhea" id="RHEA:13953"/>
        <dbReference type="Rhea" id="RHEA-COMP:10123"/>
        <dbReference type="Rhea" id="RHEA-COMP:10124"/>
        <dbReference type="ChEBI" id="CHEBI:15377"/>
        <dbReference type="ChEBI" id="CHEBI:15378"/>
        <dbReference type="ChEBI" id="CHEBI:59871"/>
        <dbReference type="ChEBI" id="CHEBI:78442"/>
        <dbReference type="ChEBI" id="CHEBI:79333"/>
        <dbReference type="EC" id="3.1.1.96"/>
    </reaction>
</comment>
<dbReference type="EC" id="3.1.1.96" evidence="3"/>
<keyword evidence="11" id="KW-1185">Reference proteome</keyword>
<evidence type="ECO:0000256" key="1">
    <source>
        <dbReference type="ARBA" id="ARBA00004496"/>
    </source>
</evidence>
<dbReference type="Gene3D" id="3.50.80.10">
    <property type="entry name" value="D-tyrosyl-tRNA(Tyr) deacylase"/>
    <property type="match status" value="1"/>
</dbReference>
<reference evidence="10" key="3">
    <citation type="submission" date="2015-06" db="UniProtKB">
        <authorList>
            <consortium name="EnsemblMetazoa"/>
        </authorList>
    </citation>
    <scope>IDENTIFICATION</scope>
</reference>
<dbReference type="GO" id="GO:0051500">
    <property type="term" value="F:D-tyrosyl-tRNA(Tyr) deacylase activity"/>
    <property type="evidence" value="ECO:0000318"/>
    <property type="project" value="GO_Central"/>
</dbReference>
<evidence type="ECO:0000256" key="4">
    <source>
        <dbReference type="ARBA" id="ARBA00022490"/>
    </source>
</evidence>
<dbReference type="HOGENOM" id="CLU_076118_1_0_1"/>
<dbReference type="OMA" id="QQCLHAK"/>
<evidence type="ECO:0000313" key="10">
    <source>
        <dbReference type="EnsemblMetazoa" id="HelroP69972"/>
    </source>
</evidence>
<dbReference type="InParanoid" id="T1G008"/>
<dbReference type="EMBL" id="AMQM01002154">
    <property type="status" value="NOT_ANNOTATED_CDS"/>
    <property type="molecule type" value="Genomic_DNA"/>
</dbReference>
<dbReference type="InterPro" id="IPR003732">
    <property type="entry name" value="Daa-tRNA_deacyls_DTD"/>
</dbReference>
<feature type="region of interest" description="Disordered" evidence="8">
    <location>
        <begin position="1"/>
        <end position="23"/>
    </location>
</feature>
<dbReference type="GO" id="GO:0005737">
    <property type="term" value="C:cytoplasm"/>
    <property type="evidence" value="ECO:0000318"/>
    <property type="project" value="GO_Central"/>
</dbReference>
<dbReference type="OrthoDB" id="275783at2759"/>
<dbReference type="eggNOG" id="KOG3323">
    <property type="taxonomic scope" value="Eukaryota"/>
</dbReference>
<dbReference type="CTD" id="20214406"/>
<evidence type="ECO:0000256" key="8">
    <source>
        <dbReference type="SAM" id="MobiDB-lite"/>
    </source>
</evidence>
<reference evidence="11" key="1">
    <citation type="submission" date="2012-12" db="EMBL/GenBank/DDBJ databases">
        <authorList>
            <person name="Hellsten U."/>
            <person name="Grimwood J."/>
            <person name="Chapman J.A."/>
            <person name="Shapiro H."/>
            <person name="Aerts A."/>
            <person name="Otillar R.P."/>
            <person name="Terry A.Y."/>
            <person name="Boore J.L."/>
            <person name="Simakov O."/>
            <person name="Marletaz F."/>
            <person name="Cho S.-J."/>
            <person name="Edsinger-Gonzales E."/>
            <person name="Havlak P."/>
            <person name="Kuo D.-H."/>
            <person name="Larsson T."/>
            <person name="Lv J."/>
            <person name="Arendt D."/>
            <person name="Savage R."/>
            <person name="Osoegawa K."/>
            <person name="de Jong P."/>
            <person name="Lindberg D.R."/>
            <person name="Seaver E.C."/>
            <person name="Weisblat D.A."/>
            <person name="Putnam N.H."/>
            <person name="Grigoriev I.V."/>
            <person name="Rokhsar D.S."/>
        </authorList>
    </citation>
    <scope>NUCLEOTIDE SEQUENCE</scope>
</reference>
<dbReference type="KEGG" id="hro:HELRODRAFT_69972"/>
<dbReference type="RefSeq" id="XP_009030077.1">
    <property type="nucleotide sequence ID" value="XM_009031829.1"/>
</dbReference>
<feature type="compositionally biased region" description="Low complexity" evidence="8">
    <location>
        <begin position="12"/>
        <end position="23"/>
    </location>
</feature>
<evidence type="ECO:0000256" key="7">
    <source>
        <dbReference type="ARBA" id="ARBA00048018"/>
    </source>
</evidence>
<proteinExistence type="predicted"/>
<evidence type="ECO:0000313" key="9">
    <source>
        <dbReference type="EMBL" id="ESN91658.1"/>
    </source>
</evidence>
<evidence type="ECO:0000256" key="6">
    <source>
        <dbReference type="ARBA" id="ARBA00047676"/>
    </source>
</evidence>
<evidence type="ECO:0000256" key="5">
    <source>
        <dbReference type="ARBA" id="ARBA00022801"/>
    </source>
</evidence>
<dbReference type="GeneID" id="20214406"/>
<accession>T1G008</accession>
<dbReference type="PANTHER" id="PTHR10472:SF1">
    <property type="entry name" value="D-AMINOACYL-TRNA DEACYLASE 2"/>
    <property type="match status" value="1"/>
</dbReference>
<keyword evidence="4" id="KW-0963">Cytoplasm</keyword>
<comment type="subunit">
    <text evidence="2">Homodimer.</text>
</comment>
<organism evidence="10 11">
    <name type="scientific">Helobdella robusta</name>
    <name type="common">Californian leech</name>
    <dbReference type="NCBI Taxonomy" id="6412"/>
    <lineage>
        <taxon>Eukaryota</taxon>
        <taxon>Metazoa</taxon>
        <taxon>Spiralia</taxon>
        <taxon>Lophotrochozoa</taxon>
        <taxon>Annelida</taxon>
        <taxon>Clitellata</taxon>
        <taxon>Hirudinea</taxon>
        <taxon>Rhynchobdellida</taxon>
        <taxon>Glossiphoniidae</taxon>
        <taxon>Helobdella</taxon>
    </lineage>
</organism>
<comment type="subcellular location">
    <subcellularLocation>
        <location evidence="1">Cytoplasm</location>
    </subcellularLocation>
</comment>
<dbReference type="SUPFAM" id="SSF69500">
    <property type="entry name" value="DTD-like"/>
    <property type="match status" value="1"/>
</dbReference>
<comment type="catalytic activity">
    <reaction evidence="6">
        <text>glycyl-tRNA(Ala) + H2O = tRNA(Ala) + glycine + H(+)</text>
        <dbReference type="Rhea" id="RHEA:53744"/>
        <dbReference type="Rhea" id="RHEA-COMP:9657"/>
        <dbReference type="Rhea" id="RHEA-COMP:13640"/>
        <dbReference type="ChEBI" id="CHEBI:15377"/>
        <dbReference type="ChEBI" id="CHEBI:15378"/>
        <dbReference type="ChEBI" id="CHEBI:57305"/>
        <dbReference type="ChEBI" id="CHEBI:78442"/>
        <dbReference type="ChEBI" id="CHEBI:78522"/>
        <dbReference type="EC" id="3.1.1.96"/>
    </reaction>
</comment>
<evidence type="ECO:0000313" key="11">
    <source>
        <dbReference type="Proteomes" id="UP000015101"/>
    </source>
</evidence>
<dbReference type="GO" id="GO:0006399">
    <property type="term" value="P:tRNA metabolic process"/>
    <property type="evidence" value="ECO:0000318"/>
    <property type="project" value="GO_Central"/>
</dbReference>
<name>T1G008_HELRO</name>
<dbReference type="Proteomes" id="UP000015101">
    <property type="component" value="Unassembled WGS sequence"/>
</dbReference>
<gene>
    <name evidence="10" type="primary">20214406</name>
    <name evidence="9" type="ORF">HELRODRAFT_69972</name>
</gene>
<keyword evidence="5" id="KW-0378">Hydrolase</keyword>
<dbReference type="EMBL" id="KB097700">
    <property type="protein sequence ID" value="ESN91658.1"/>
    <property type="molecule type" value="Genomic_DNA"/>
</dbReference>
<dbReference type="InterPro" id="IPR023509">
    <property type="entry name" value="DTD-like_sf"/>
</dbReference>
<sequence>MSAPANNNTSFNNKGSTSGCSSSSSNNSHARLLIQQCLAAKLKNETPEATIELEIGRGMVVYVCFKQGADGNTVLKLVDAIMSLRLSTSDDGELVTVVDLPGDILIVPQACLGGKVKGKSVQYHSNINKEEGERLYKEFIQTCKNKFTPEAPNNKLVAGIYGARQVLSMDTNGPYSHVVDL</sequence>
<dbReference type="EnsemblMetazoa" id="HelroT69972">
    <property type="protein sequence ID" value="HelroP69972"/>
    <property type="gene ID" value="HelroG69972"/>
</dbReference>
<dbReference type="STRING" id="6412.T1G008"/>
<evidence type="ECO:0000256" key="2">
    <source>
        <dbReference type="ARBA" id="ARBA00011738"/>
    </source>
</evidence>
<dbReference type="AlphaFoldDB" id="T1G008"/>
<protein>
    <recommendedName>
        <fullName evidence="3">D-aminoacyl-tRNA deacylase</fullName>
        <ecNumber evidence="3">3.1.1.96</ecNumber>
    </recommendedName>
</protein>